<gene>
    <name evidence="2" type="ORF">FDG2_1271</name>
</gene>
<evidence type="ECO:0000313" key="3">
    <source>
        <dbReference type="Proteomes" id="UP000199013"/>
    </source>
</evidence>
<reference evidence="3" key="1">
    <citation type="submission" date="2016-02" db="EMBL/GenBank/DDBJ databases">
        <authorList>
            <person name="Wibberg D."/>
        </authorList>
    </citation>
    <scope>NUCLEOTIDE SEQUENCE [LARGE SCALE GENOMIC DNA]</scope>
</reference>
<dbReference type="EMBL" id="FLUV01000534">
    <property type="protein sequence ID" value="SBW19357.1"/>
    <property type="molecule type" value="Genomic_DNA"/>
</dbReference>
<proteinExistence type="predicted"/>
<dbReference type="Proteomes" id="UP000199013">
    <property type="component" value="Unassembled WGS sequence"/>
</dbReference>
<dbReference type="GO" id="GO:0016747">
    <property type="term" value="F:acyltransferase activity, transferring groups other than amino-acyl groups"/>
    <property type="evidence" value="ECO:0007669"/>
    <property type="project" value="InterPro"/>
</dbReference>
<dbReference type="SUPFAM" id="SSF55729">
    <property type="entry name" value="Acyl-CoA N-acyltransferases (Nat)"/>
    <property type="match status" value="1"/>
</dbReference>
<keyword evidence="2" id="KW-0808">Transferase</keyword>
<organism evidence="2 3">
    <name type="scientific">Candidatus Protofrankia californiensis</name>
    <dbReference type="NCBI Taxonomy" id="1839754"/>
    <lineage>
        <taxon>Bacteria</taxon>
        <taxon>Bacillati</taxon>
        <taxon>Actinomycetota</taxon>
        <taxon>Actinomycetes</taxon>
        <taxon>Frankiales</taxon>
        <taxon>Frankiaceae</taxon>
        <taxon>Protofrankia</taxon>
    </lineage>
</organism>
<accession>A0A1C3NV98</accession>
<dbReference type="InterPro" id="IPR000182">
    <property type="entry name" value="GNAT_dom"/>
</dbReference>
<dbReference type="PANTHER" id="PTHR43792">
    <property type="entry name" value="GNAT FAMILY, PUTATIVE (AFU_ORTHOLOGUE AFUA_3G00765)-RELATED-RELATED"/>
    <property type="match status" value="1"/>
</dbReference>
<evidence type="ECO:0000259" key="1">
    <source>
        <dbReference type="PROSITE" id="PS51186"/>
    </source>
</evidence>
<dbReference type="InterPro" id="IPR016181">
    <property type="entry name" value="Acyl_CoA_acyltransferase"/>
</dbReference>
<dbReference type="Pfam" id="PF13302">
    <property type="entry name" value="Acetyltransf_3"/>
    <property type="match status" value="1"/>
</dbReference>
<protein>
    <submittedName>
        <fullName evidence="2">N-acetyltransferase GCN5</fullName>
    </submittedName>
</protein>
<dbReference type="PANTHER" id="PTHR43792:SF1">
    <property type="entry name" value="N-ACETYLTRANSFERASE DOMAIN-CONTAINING PROTEIN"/>
    <property type="match status" value="1"/>
</dbReference>
<feature type="domain" description="N-acetyltransferase" evidence="1">
    <location>
        <begin position="19"/>
        <end position="176"/>
    </location>
</feature>
<evidence type="ECO:0000313" key="2">
    <source>
        <dbReference type="EMBL" id="SBW19357.1"/>
    </source>
</evidence>
<dbReference type="Gene3D" id="3.40.630.30">
    <property type="match status" value="1"/>
</dbReference>
<dbReference type="PROSITE" id="PS51186">
    <property type="entry name" value="GNAT"/>
    <property type="match status" value="1"/>
</dbReference>
<keyword evidence="3" id="KW-1185">Reference proteome</keyword>
<name>A0A1C3NV98_9ACTN</name>
<sequence length="183" mass="20287">MNGEPAAVFTIPTIATERLTLRAITPGDLDAYAAMWADPEFMRHLGGPAARAVAWRNMATALGHWALWGYGQWSVVETATGELVGRAGLWNEPGWPGVEVTWFIGRPHWGRGFAMETGRATLRFAFEHLTVDQLVFVIDAGNTPSIRVAEKIGATYLRTEYLHGKDQEVYVITRAEWETRTGG</sequence>
<dbReference type="InterPro" id="IPR051531">
    <property type="entry name" value="N-acetyltransferase"/>
</dbReference>
<dbReference type="AlphaFoldDB" id="A0A1C3NV98"/>